<protein>
    <submittedName>
        <fullName evidence="1">Transcriptional regulator</fullName>
    </submittedName>
</protein>
<dbReference type="InterPro" id="IPR010982">
    <property type="entry name" value="Lambda_DNA-bd_dom_sf"/>
</dbReference>
<evidence type="ECO:0000313" key="1">
    <source>
        <dbReference type="EMBL" id="RDS78585.1"/>
    </source>
</evidence>
<reference evidence="1 2" key="1">
    <citation type="submission" date="2018-07" db="EMBL/GenBank/DDBJ databases">
        <title>Erythrobacter nanhaiensis sp. nov., a novel member of the genus Erythrobacter isolated from the South China Sea.</title>
        <authorList>
            <person name="Chen X."/>
            <person name="Liu J."/>
        </authorList>
    </citation>
    <scope>NUCLEOTIDE SEQUENCE [LARGE SCALE GENOMIC DNA]</scope>
    <source>
        <strain evidence="1 2">S-5</strain>
    </source>
</reference>
<name>A0A395LPC6_9SPHN</name>
<organism evidence="1 2">
    <name type="scientific">Alteriqipengyuania lutimaris</name>
    <dbReference type="NCBI Taxonomy" id="1538146"/>
    <lineage>
        <taxon>Bacteria</taxon>
        <taxon>Pseudomonadati</taxon>
        <taxon>Pseudomonadota</taxon>
        <taxon>Alphaproteobacteria</taxon>
        <taxon>Sphingomonadales</taxon>
        <taxon>Erythrobacteraceae</taxon>
        <taxon>Alteriqipengyuania</taxon>
    </lineage>
</organism>
<dbReference type="SUPFAM" id="SSF47413">
    <property type="entry name" value="lambda repressor-like DNA-binding domains"/>
    <property type="match status" value="1"/>
</dbReference>
<sequence length="69" mass="7570">MLDSMRPDELRQVMDALGCASQSALARAIGVDRSTVSLWLDGRIGVPRPIAKLLRLLKILEGREGRPEA</sequence>
<evidence type="ECO:0000313" key="2">
    <source>
        <dbReference type="Proteomes" id="UP000254101"/>
    </source>
</evidence>
<dbReference type="Proteomes" id="UP000254101">
    <property type="component" value="Unassembled WGS sequence"/>
</dbReference>
<dbReference type="Gene3D" id="1.10.260.40">
    <property type="entry name" value="lambda repressor-like DNA-binding domains"/>
    <property type="match status" value="1"/>
</dbReference>
<dbReference type="OrthoDB" id="7573070at2"/>
<dbReference type="AlphaFoldDB" id="A0A395LPC6"/>
<comment type="caution">
    <text evidence="1">The sequence shown here is derived from an EMBL/GenBank/DDBJ whole genome shotgun (WGS) entry which is preliminary data.</text>
</comment>
<proteinExistence type="predicted"/>
<dbReference type="Pfam" id="PF13560">
    <property type="entry name" value="HTH_31"/>
    <property type="match status" value="1"/>
</dbReference>
<dbReference type="InterPro" id="IPR001387">
    <property type="entry name" value="Cro/C1-type_HTH"/>
</dbReference>
<dbReference type="CDD" id="cd00093">
    <property type="entry name" value="HTH_XRE"/>
    <property type="match status" value="1"/>
</dbReference>
<dbReference type="EMBL" id="QRBB01000001">
    <property type="protein sequence ID" value="RDS78585.1"/>
    <property type="molecule type" value="Genomic_DNA"/>
</dbReference>
<dbReference type="GO" id="GO:0003677">
    <property type="term" value="F:DNA binding"/>
    <property type="evidence" value="ECO:0007669"/>
    <property type="project" value="InterPro"/>
</dbReference>
<accession>A0A395LPC6</accession>
<keyword evidence="2" id="KW-1185">Reference proteome</keyword>
<gene>
    <name evidence="1" type="ORF">DL238_07145</name>
</gene>